<dbReference type="Proteomes" id="UP000821845">
    <property type="component" value="Chromosome 3"/>
</dbReference>
<proteinExistence type="predicted"/>
<evidence type="ECO:0000313" key="1">
    <source>
        <dbReference type="EMBL" id="KAH6937112.1"/>
    </source>
</evidence>
<keyword evidence="2" id="KW-1185">Reference proteome</keyword>
<organism evidence="1 2">
    <name type="scientific">Hyalomma asiaticum</name>
    <name type="common">Tick</name>
    <dbReference type="NCBI Taxonomy" id="266040"/>
    <lineage>
        <taxon>Eukaryota</taxon>
        <taxon>Metazoa</taxon>
        <taxon>Ecdysozoa</taxon>
        <taxon>Arthropoda</taxon>
        <taxon>Chelicerata</taxon>
        <taxon>Arachnida</taxon>
        <taxon>Acari</taxon>
        <taxon>Parasitiformes</taxon>
        <taxon>Ixodida</taxon>
        <taxon>Ixodoidea</taxon>
        <taxon>Ixodidae</taxon>
        <taxon>Hyalomminae</taxon>
        <taxon>Hyalomma</taxon>
    </lineage>
</organism>
<accession>A0ACB7SPH8</accession>
<gene>
    <name evidence="1" type="ORF">HPB50_025573</name>
</gene>
<dbReference type="EMBL" id="CM023483">
    <property type="protein sequence ID" value="KAH6937112.1"/>
    <property type="molecule type" value="Genomic_DNA"/>
</dbReference>
<name>A0ACB7SPH8_HYAAI</name>
<reference evidence="1" key="1">
    <citation type="submission" date="2020-05" db="EMBL/GenBank/DDBJ databases">
        <title>Large-scale comparative analyses of tick genomes elucidate their genetic diversity and vector capacities.</title>
        <authorList>
            <person name="Jia N."/>
            <person name="Wang J."/>
            <person name="Shi W."/>
            <person name="Du L."/>
            <person name="Sun Y."/>
            <person name="Zhan W."/>
            <person name="Jiang J."/>
            <person name="Wang Q."/>
            <person name="Zhang B."/>
            <person name="Ji P."/>
            <person name="Sakyi L.B."/>
            <person name="Cui X."/>
            <person name="Yuan T."/>
            <person name="Jiang B."/>
            <person name="Yang W."/>
            <person name="Lam T.T.-Y."/>
            <person name="Chang Q."/>
            <person name="Ding S."/>
            <person name="Wang X."/>
            <person name="Zhu J."/>
            <person name="Ruan X."/>
            <person name="Zhao L."/>
            <person name="Wei J."/>
            <person name="Que T."/>
            <person name="Du C."/>
            <person name="Cheng J."/>
            <person name="Dai P."/>
            <person name="Han X."/>
            <person name="Huang E."/>
            <person name="Gao Y."/>
            <person name="Liu J."/>
            <person name="Shao H."/>
            <person name="Ye R."/>
            <person name="Li L."/>
            <person name="Wei W."/>
            <person name="Wang X."/>
            <person name="Wang C."/>
            <person name="Yang T."/>
            <person name="Huo Q."/>
            <person name="Li W."/>
            <person name="Guo W."/>
            <person name="Chen H."/>
            <person name="Zhou L."/>
            <person name="Ni X."/>
            <person name="Tian J."/>
            <person name="Zhou Y."/>
            <person name="Sheng Y."/>
            <person name="Liu T."/>
            <person name="Pan Y."/>
            <person name="Xia L."/>
            <person name="Li J."/>
            <person name="Zhao F."/>
            <person name="Cao W."/>
        </authorList>
    </citation>
    <scope>NUCLEOTIDE SEQUENCE</scope>
    <source>
        <strain evidence="1">Hyas-2018</strain>
    </source>
</reference>
<evidence type="ECO:0000313" key="2">
    <source>
        <dbReference type="Proteomes" id="UP000821845"/>
    </source>
</evidence>
<protein>
    <submittedName>
        <fullName evidence="1">Uncharacterized protein</fullName>
    </submittedName>
</protein>
<sequence>MAESGCNGHFVKPYHLEPRIADYVANHSGPLNPALAKLCQETQKQPHADRMSDTSQLQFFQILLKATKAKHYLDIGVFTGTSALAAALALPPDGRVVGLEIDEEIVNVGRPFWREAGVEDKIDIVIGDAKKSLGKLVSAFSQYDLIAQGKSNFFDFVFIDADKDSIEEYYEKSLQLVRRHGIIAVDNVLWQARAYNPEFNDPVTESVRRLNRKMASDDRVEISMLTVSDGVTLVLKK</sequence>
<comment type="caution">
    <text evidence="1">The sequence shown here is derived from an EMBL/GenBank/DDBJ whole genome shotgun (WGS) entry which is preliminary data.</text>
</comment>